<comment type="subcellular location">
    <subcellularLocation>
        <location evidence="1">Cell membrane</location>
        <topology evidence="1">Multi-pass membrane protein</topology>
    </subcellularLocation>
</comment>
<proteinExistence type="predicted"/>
<keyword evidence="6 7" id="KW-0472">Membrane</keyword>
<feature type="transmembrane region" description="Helical" evidence="7">
    <location>
        <begin position="44"/>
        <end position="63"/>
    </location>
</feature>
<reference evidence="8" key="1">
    <citation type="submission" date="2021-03" db="EMBL/GenBank/DDBJ databases">
        <title>Streptomyces strains.</title>
        <authorList>
            <person name="Lund M.B."/>
            <person name="Toerring T."/>
        </authorList>
    </citation>
    <scope>NUCLEOTIDE SEQUENCE</scope>
    <source>
        <strain evidence="8">JCM 4242</strain>
    </source>
</reference>
<evidence type="ECO:0000256" key="7">
    <source>
        <dbReference type="SAM" id="Phobius"/>
    </source>
</evidence>
<dbReference type="InterPro" id="IPR011701">
    <property type="entry name" value="MFS"/>
</dbReference>
<evidence type="ECO:0000256" key="4">
    <source>
        <dbReference type="ARBA" id="ARBA00022692"/>
    </source>
</evidence>
<dbReference type="AlphaFoldDB" id="A0A939JRD2"/>
<keyword evidence="2" id="KW-0813">Transport</keyword>
<feature type="transmembrane region" description="Helical" evidence="7">
    <location>
        <begin position="297"/>
        <end position="316"/>
    </location>
</feature>
<dbReference type="Pfam" id="PF07690">
    <property type="entry name" value="MFS_1"/>
    <property type="match status" value="1"/>
</dbReference>
<dbReference type="GO" id="GO:0022857">
    <property type="term" value="F:transmembrane transporter activity"/>
    <property type="evidence" value="ECO:0007669"/>
    <property type="project" value="InterPro"/>
</dbReference>
<evidence type="ECO:0000256" key="2">
    <source>
        <dbReference type="ARBA" id="ARBA00022448"/>
    </source>
</evidence>
<dbReference type="EMBL" id="JAFMOF010000002">
    <property type="protein sequence ID" value="MBO0654195.1"/>
    <property type="molecule type" value="Genomic_DNA"/>
</dbReference>
<keyword evidence="3" id="KW-1003">Cell membrane</keyword>
<evidence type="ECO:0000313" key="9">
    <source>
        <dbReference type="Proteomes" id="UP000664781"/>
    </source>
</evidence>
<feature type="transmembrane region" description="Helical" evidence="7">
    <location>
        <begin position="162"/>
        <end position="182"/>
    </location>
</feature>
<feature type="transmembrane region" description="Helical" evidence="7">
    <location>
        <begin position="370"/>
        <end position="389"/>
    </location>
</feature>
<protein>
    <submittedName>
        <fullName evidence="8">MFS transporter</fullName>
    </submittedName>
</protein>
<feature type="transmembrane region" description="Helical" evidence="7">
    <location>
        <begin position="208"/>
        <end position="234"/>
    </location>
</feature>
<keyword evidence="9" id="KW-1185">Reference proteome</keyword>
<gene>
    <name evidence="8" type="ORF">J1792_15870</name>
</gene>
<evidence type="ECO:0000256" key="3">
    <source>
        <dbReference type="ARBA" id="ARBA00022475"/>
    </source>
</evidence>
<dbReference type="Gene3D" id="1.20.1250.20">
    <property type="entry name" value="MFS general substrate transporter like domains"/>
    <property type="match status" value="1"/>
</dbReference>
<comment type="caution">
    <text evidence="8">The sequence shown here is derived from an EMBL/GenBank/DDBJ whole genome shotgun (WGS) entry which is preliminary data.</text>
</comment>
<dbReference type="InterPro" id="IPR036259">
    <property type="entry name" value="MFS_trans_sf"/>
</dbReference>
<feature type="transmembrane region" description="Helical" evidence="7">
    <location>
        <begin position="272"/>
        <end position="291"/>
    </location>
</feature>
<name>A0A939JRD2_9ACTN</name>
<accession>A0A939JRD2</accession>
<dbReference type="GO" id="GO:0005886">
    <property type="term" value="C:plasma membrane"/>
    <property type="evidence" value="ECO:0007669"/>
    <property type="project" value="UniProtKB-SubCell"/>
</dbReference>
<feature type="transmembrane region" description="Helical" evidence="7">
    <location>
        <begin position="98"/>
        <end position="120"/>
    </location>
</feature>
<feature type="transmembrane region" description="Helical" evidence="7">
    <location>
        <begin position="240"/>
        <end position="260"/>
    </location>
</feature>
<evidence type="ECO:0000256" key="5">
    <source>
        <dbReference type="ARBA" id="ARBA00022989"/>
    </source>
</evidence>
<organism evidence="8 9">
    <name type="scientific">Streptomyces triculaminicus</name>
    <dbReference type="NCBI Taxonomy" id="2816232"/>
    <lineage>
        <taxon>Bacteria</taxon>
        <taxon>Bacillati</taxon>
        <taxon>Actinomycetota</taxon>
        <taxon>Actinomycetes</taxon>
        <taxon>Kitasatosporales</taxon>
        <taxon>Streptomycetaceae</taxon>
        <taxon>Streptomyces</taxon>
    </lineage>
</organism>
<evidence type="ECO:0000256" key="6">
    <source>
        <dbReference type="ARBA" id="ARBA00023136"/>
    </source>
</evidence>
<feature type="transmembrane region" description="Helical" evidence="7">
    <location>
        <begin position="75"/>
        <end position="92"/>
    </location>
</feature>
<dbReference type="InterPro" id="IPR050171">
    <property type="entry name" value="MFS_Transporters"/>
</dbReference>
<dbReference type="PANTHER" id="PTHR23517:SF2">
    <property type="entry name" value="MULTIDRUG RESISTANCE PROTEIN MDTH"/>
    <property type="match status" value="1"/>
</dbReference>
<sequence length="414" mass="42353">MMPRAGAPRVLTVAQLSNSVGDGAYYTCSALYFTQVVGLSPARLGAGLTVAWAVGSLAGVPLGHLADRRGPRGTAVLLALATAVAVASFLVIRSYAPFLIAVCLYATAQSGLAAARQALLAGLVAPAERTGVLAHLQAALNAGLAVGAALGGLALAHGSRGGYLAVFAVDALSFVVCAALTLRLPAVAPVARPVDDGPALAVLRDRPYALVTLLNAVLLLRMPLLSLAVPLWIVRRVPQLTWLASALFVLNTLGVALFQVRTARSVTGLRSAARAVRVAGAVLLASCAVFALSAADLPLWATATVLVAASVLLLIGEMKQSAGSWQIGFDLAPDDRMGQYQGFFATSVAAARTLGPLLLTTTVVSWGVPGWLLLGAVFLTAGHAMGPAVRWARRDRPYALPEPGAAGPRAAATG</sequence>
<evidence type="ECO:0000313" key="8">
    <source>
        <dbReference type="EMBL" id="MBO0654195.1"/>
    </source>
</evidence>
<evidence type="ECO:0000256" key="1">
    <source>
        <dbReference type="ARBA" id="ARBA00004651"/>
    </source>
</evidence>
<dbReference type="SUPFAM" id="SSF103473">
    <property type="entry name" value="MFS general substrate transporter"/>
    <property type="match status" value="1"/>
</dbReference>
<keyword evidence="5 7" id="KW-1133">Transmembrane helix</keyword>
<feature type="transmembrane region" description="Helical" evidence="7">
    <location>
        <begin position="132"/>
        <end position="156"/>
    </location>
</feature>
<dbReference type="Proteomes" id="UP000664781">
    <property type="component" value="Unassembled WGS sequence"/>
</dbReference>
<dbReference type="PANTHER" id="PTHR23517">
    <property type="entry name" value="RESISTANCE PROTEIN MDTM, PUTATIVE-RELATED-RELATED"/>
    <property type="match status" value="1"/>
</dbReference>
<keyword evidence="4 7" id="KW-0812">Transmembrane</keyword>